<comment type="similarity">
    <text evidence="4">Belongs to the methyl-accepting chemotaxis (MCP) protein family.</text>
</comment>
<reference evidence="11 12" key="1">
    <citation type="submission" date="2018-06" db="EMBL/GenBank/DDBJ databases">
        <title>Genomic Encyclopedia of Archaeal and Bacterial Type Strains, Phase II (KMG-II): from individual species to whole genera.</title>
        <authorList>
            <person name="Goeker M."/>
        </authorList>
    </citation>
    <scope>NUCLEOTIDE SEQUENCE [LARGE SCALE GENOMIC DNA]</scope>
    <source>
        <strain evidence="11 12">JCM 11668</strain>
    </source>
</reference>
<dbReference type="Gene3D" id="3.30.450.20">
    <property type="entry name" value="PAS domain"/>
    <property type="match status" value="1"/>
</dbReference>
<dbReference type="CDD" id="cd06225">
    <property type="entry name" value="HAMP"/>
    <property type="match status" value="1"/>
</dbReference>
<keyword evidence="6" id="KW-1133">Transmembrane helix</keyword>
<comment type="subcellular location">
    <subcellularLocation>
        <location evidence="1">Cell inner membrane</location>
        <topology evidence="1">Multi-pass membrane protein</topology>
    </subcellularLocation>
</comment>
<evidence type="ECO:0000256" key="1">
    <source>
        <dbReference type="ARBA" id="ARBA00004429"/>
    </source>
</evidence>
<dbReference type="PROSITE" id="PS50885">
    <property type="entry name" value="HAMP"/>
    <property type="match status" value="1"/>
</dbReference>
<keyword evidence="6" id="KW-0472">Membrane</keyword>
<dbReference type="PANTHER" id="PTHR32089:SF112">
    <property type="entry name" value="LYSOZYME-LIKE PROTEIN-RELATED"/>
    <property type="match status" value="1"/>
</dbReference>
<evidence type="ECO:0000259" key="8">
    <source>
        <dbReference type="PROSITE" id="PS50112"/>
    </source>
</evidence>
<accession>A0A318TJ26</accession>
<dbReference type="InterPro" id="IPR024478">
    <property type="entry name" value="HlyB_4HB_MCP"/>
</dbReference>
<dbReference type="Gene3D" id="1.10.287.950">
    <property type="entry name" value="Methyl-accepting chemotaxis protein"/>
    <property type="match status" value="1"/>
</dbReference>
<dbReference type="CDD" id="cd11386">
    <property type="entry name" value="MCP_signal"/>
    <property type="match status" value="1"/>
</dbReference>
<evidence type="ECO:0000313" key="12">
    <source>
        <dbReference type="Proteomes" id="UP000248148"/>
    </source>
</evidence>
<dbReference type="GO" id="GO:0004888">
    <property type="term" value="F:transmembrane signaling receptor activity"/>
    <property type="evidence" value="ECO:0007669"/>
    <property type="project" value="InterPro"/>
</dbReference>
<dbReference type="InterPro" id="IPR000014">
    <property type="entry name" value="PAS"/>
</dbReference>
<evidence type="ECO:0000256" key="4">
    <source>
        <dbReference type="ARBA" id="ARBA00029447"/>
    </source>
</evidence>
<dbReference type="Pfam" id="PF00672">
    <property type="entry name" value="HAMP"/>
    <property type="match status" value="1"/>
</dbReference>
<evidence type="ECO:0000256" key="6">
    <source>
        <dbReference type="SAM" id="Phobius"/>
    </source>
</evidence>
<dbReference type="InterPro" id="IPR003660">
    <property type="entry name" value="HAMP_dom"/>
</dbReference>
<feature type="domain" description="PAS" evidence="8">
    <location>
        <begin position="25"/>
        <end position="60"/>
    </location>
</feature>
<dbReference type="PROSITE" id="PS50192">
    <property type="entry name" value="T_SNARE"/>
    <property type="match status" value="1"/>
</dbReference>
<dbReference type="PRINTS" id="PR00260">
    <property type="entry name" value="CHEMTRNSDUCR"/>
</dbReference>
<dbReference type="SMART" id="SM00283">
    <property type="entry name" value="MA"/>
    <property type="match status" value="1"/>
</dbReference>
<dbReference type="PROSITE" id="PS50111">
    <property type="entry name" value="CHEMOTAXIS_TRANSDUC_2"/>
    <property type="match status" value="1"/>
</dbReference>
<evidence type="ECO:0000256" key="3">
    <source>
        <dbReference type="ARBA" id="ARBA00023224"/>
    </source>
</evidence>
<dbReference type="AlphaFoldDB" id="A0A318TJ26"/>
<dbReference type="GO" id="GO:0006935">
    <property type="term" value="P:chemotaxis"/>
    <property type="evidence" value="ECO:0007669"/>
    <property type="project" value="InterPro"/>
</dbReference>
<evidence type="ECO:0000256" key="2">
    <source>
        <dbReference type="ARBA" id="ARBA00022519"/>
    </source>
</evidence>
<dbReference type="SUPFAM" id="SSF55785">
    <property type="entry name" value="PYP-like sensor domain (PAS domain)"/>
    <property type="match status" value="1"/>
</dbReference>
<name>A0A318TJ26_9BRAD</name>
<dbReference type="GO" id="GO:0005886">
    <property type="term" value="C:plasma membrane"/>
    <property type="evidence" value="ECO:0007669"/>
    <property type="project" value="UniProtKB-SubCell"/>
</dbReference>
<dbReference type="InterPro" id="IPR004089">
    <property type="entry name" value="MCPsignal_dom"/>
</dbReference>
<keyword evidence="3 5" id="KW-0807">Transducer</keyword>
<evidence type="ECO:0000259" key="10">
    <source>
        <dbReference type="PROSITE" id="PS50885"/>
    </source>
</evidence>
<dbReference type="InterPro" id="IPR004090">
    <property type="entry name" value="Chemotax_Me-accpt_rcpt"/>
</dbReference>
<feature type="transmembrane region" description="Helical" evidence="6">
    <location>
        <begin position="168"/>
        <end position="189"/>
    </location>
</feature>
<dbReference type="OrthoDB" id="266313at2"/>
<evidence type="ECO:0000259" key="7">
    <source>
        <dbReference type="PROSITE" id="PS50111"/>
    </source>
</evidence>
<keyword evidence="2" id="KW-0997">Cell inner membrane</keyword>
<protein>
    <submittedName>
        <fullName evidence="11">Methyl-accepting chemotaxis sensory transducer with Pas/Pac sensor</fullName>
    </submittedName>
</protein>
<feature type="transmembrane region" description="Helical" evidence="6">
    <location>
        <begin position="343"/>
        <end position="366"/>
    </location>
</feature>
<organism evidence="11 12">
    <name type="scientific">Rhodopseudomonas faecalis</name>
    <dbReference type="NCBI Taxonomy" id="99655"/>
    <lineage>
        <taxon>Bacteria</taxon>
        <taxon>Pseudomonadati</taxon>
        <taxon>Pseudomonadota</taxon>
        <taxon>Alphaproteobacteria</taxon>
        <taxon>Hyphomicrobiales</taxon>
        <taxon>Nitrobacteraceae</taxon>
        <taxon>Rhodopseudomonas</taxon>
    </lineage>
</organism>
<dbReference type="SUPFAM" id="SSF58104">
    <property type="entry name" value="Methyl-accepting chemotaxis protein (MCP) signaling domain"/>
    <property type="match status" value="1"/>
</dbReference>
<dbReference type="InterPro" id="IPR000727">
    <property type="entry name" value="T_SNARE_dom"/>
</dbReference>
<feature type="domain" description="T-SNARE coiled-coil homology" evidence="9">
    <location>
        <begin position="612"/>
        <end position="674"/>
    </location>
</feature>
<comment type="caution">
    <text evidence="11">The sequence shown here is derived from an EMBL/GenBank/DDBJ whole genome shotgun (WGS) entry which is preliminary data.</text>
</comment>
<evidence type="ECO:0000259" key="9">
    <source>
        <dbReference type="PROSITE" id="PS50192"/>
    </source>
</evidence>
<gene>
    <name evidence="11" type="ORF">BJ122_105155</name>
</gene>
<dbReference type="Gene3D" id="6.10.340.10">
    <property type="match status" value="1"/>
</dbReference>
<evidence type="ECO:0000256" key="5">
    <source>
        <dbReference type="PROSITE-ProRule" id="PRU00284"/>
    </source>
</evidence>
<sequence length="716" mass="78016">MRNNLPVTNVEYKLSDDCLIVSKTDPKGRLTYFNQAFLEASGFTEEELMGQPHNIVRHPDMPVEAFENLWATLKAGRPWYGAVKNRCKNGDYYWVMASASPIWENGVLTGYMSIRSKLAPELRQQAELVYAQLRNKTCKDFVIADGIIRRKTVFDRLSFFTGTLKARLTTLVTVLVMFMTMISLTGMMATQSSNGMVQSIYEHRTLPLAQLFEVEEGLKASTLLMYEALSNARANRPTDEAVRRLRDNIDVTNRAWSTFGAQVRTPDEKAAAEEVGRRLSDYLDKGGRTGLEMLLSAKYDELSELLAGQVSEQLQAARRDLDKLVAVYVNEAKADYESEQRSYYVVLAIVVSLLLVALGYGGWLGLRTIQATLRPLGRLNTAMDAIARGNFNSRILIKRDDEIGTALRNIQAMQAKLGFDREVQIETERRITADRRAEMHKLAGDFETAVGEMINAVSAASTELEHSAGTLTATAERTQQLTHIVATASGDATANVQSVASATEQMASSVDEISRQVQDSAKIANAAVQQARTTNDRVSELSSAATRIGAVVELINDIAGQTNLLALNATIEAARAGEAGRGFAVVASEVKALAEQTAKATEEIGQQIAGIQTATQESVAAIKEIGDTIGQLSQISSTIASAVEQQGAATREISQNVHQAAQGTIEVTSNISDVQRGASETGSASTQLLSAARSLARESNNLRREVTKFLDTVRAA</sequence>
<dbReference type="InterPro" id="IPR035965">
    <property type="entry name" value="PAS-like_dom_sf"/>
</dbReference>
<dbReference type="Pfam" id="PF00015">
    <property type="entry name" value="MCPsignal"/>
    <property type="match status" value="1"/>
</dbReference>
<feature type="domain" description="HAMP" evidence="10">
    <location>
        <begin position="370"/>
        <end position="422"/>
    </location>
</feature>
<dbReference type="SMART" id="SM00304">
    <property type="entry name" value="HAMP"/>
    <property type="match status" value="1"/>
</dbReference>
<evidence type="ECO:0000313" key="11">
    <source>
        <dbReference type="EMBL" id="PYF03897.1"/>
    </source>
</evidence>
<dbReference type="Pfam" id="PF12729">
    <property type="entry name" value="4HB_MCP_1"/>
    <property type="match status" value="1"/>
</dbReference>
<feature type="domain" description="Methyl-accepting transducer" evidence="7">
    <location>
        <begin position="460"/>
        <end position="696"/>
    </location>
</feature>
<keyword evidence="2" id="KW-1003">Cell membrane</keyword>
<dbReference type="GO" id="GO:0007165">
    <property type="term" value="P:signal transduction"/>
    <property type="evidence" value="ECO:0007669"/>
    <property type="project" value="UniProtKB-KW"/>
</dbReference>
<dbReference type="EMBL" id="QJTI01000005">
    <property type="protein sequence ID" value="PYF03897.1"/>
    <property type="molecule type" value="Genomic_DNA"/>
</dbReference>
<dbReference type="InterPro" id="IPR013655">
    <property type="entry name" value="PAS_fold_3"/>
</dbReference>
<dbReference type="CDD" id="cd00130">
    <property type="entry name" value="PAS"/>
    <property type="match status" value="1"/>
</dbReference>
<dbReference type="PANTHER" id="PTHR32089">
    <property type="entry name" value="METHYL-ACCEPTING CHEMOTAXIS PROTEIN MCPB"/>
    <property type="match status" value="1"/>
</dbReference>
<dbReference type="PROSITE" id="PS50112">
    <property type="entry name" value="PAS"/>
    <property type="match status" value="1"/>
</dbReference>
<proteinExistence type="inferred from homology"/>
<dbReference type="RefSeq" id="WP_110780295.1">
    <property type="nucleotide sequence ID" value="NZ_QJTI01000005.1"/>
</dbReference>
<dbReference type="Pfam" id="PF08447">
    <property type="entry name" value="PAS_3"/>
    <property type="match status" value="1"/>
</dbReference>
<dbReference type="SUPFAM" id="SSF158472">
    <property type="entry name" value="HAMP domain-like"/>
    <property type="match status" value="1"/>
</dbReference>
<keyword evidence="6" id="KW-0812">Transmembrane</keyword>
<dbReference type="NCBIfam" id="TIGR00229">
    <property type="entry name" value="sensory_box"/>
    <property type="match status" value="1"/>
</dbReference>
<dbReference type="Proteomes" id="UP000248148">
    <property type="component" value="Unassembled WGS sequence"/>
</dbReference>
<keyword evidence="12" id="KW-1185">Reference proteome</keyword>